<dbReference type="EMBL" id="LR031574">
    <property type="protein sequence ID" value="VDC96883.1"/>
    <property type="molecule type" value="Genomic_DNA"/>
</dbReference>
<protein>
    <recommendedName>
        <fullName evidence="2">Nucleotide-diphospho-sugar transferase domain-containing protein</fullName>
    </recommendedName>
</protein>
<dbReference type="PANTHER" id="PTHR46038:SF13">
    <property type="entry name" value="GLYCOSYLTRANSFERASE"/>
    <property type="match status" value="1"/>
</dbReference>
<reference evidence="5" key="2">
    <citation type="journal article" date="2018" name="Hortic Res">
        <title>Improved Brassica rapa reference genome by single-molecule sequencing and chromosome conformation capture technologies.</title>
        <authorList>
            <person name="Zhang L."/>
            <person name="Cai X."/>
            <person name="Wu J."/>
            <person name="Liu M."/>
            <person name="Grob S."/>
            <person name="Cheng F."/>
            <person name="Liang J."/>
            <person name="Cai C."/>
            <person name="Liu Z."/>
            <person name="Liu B."/>
            <person name="Wang F."/>
            <person name="Li S."/>
            <person name="Liu F."/>
            <person name="Li X."/>
            <person name="Cheng L."/>
            <person name="Yang W."/>
            <person name="Li M.H."/>
            <person name="Grossniklaus U."/>
            <person name="Zheng H."/>
            <person name="Wang X."/>
        </authorList>
    </citation>
    <scope>NUCLEOTIDE SEQUENCE [LARGE SCALE GENOMIC DNA]</scope>
    <source>
        <strain evidence="5">cv. Chiifu-401-42</strain>
    </source>
</reference>
<dbReference type="InterPro" id="IPR005069">
    <property type="entry name" value="Nucl-diP-sugar_transferase"/>
</dbReference>
<evidence type="ECO:0000313" key="4">
    <source>
        <dbReference type="EnsemblPlants" id="Bra014901.1-P"/>
    </source>
</evidence>
<reference evidence="5" key="1">
    <citation type="journal article" date="2011" name="Nat. Genet.">
        <title>The genome of the mesopolyploid crop species Brassica rapa.</title>
        <authorList>
            <consortium name="Brassica rapa Genome Sequencing Project Consortium"/>
            <person name="Wang X."/>
            <person name="Wang H."/>
            <person name="Wang J."/>
            <person name="Sun R."/>
            <person name="Wu J."/>
            <person name="Liu S."/>
            <person name="Bai Y."/>
            <person name="Mun J.H."/>
            <person name="Bancroft I."/>
            <person name="Cheng F."/>
            <person name="Huang S."/>
            <person name="Li X."/>
            <person name="Hua W."/>
            <person name="Wang J."/>
            <person name="Wang X."/>
            <person name="Freeling M."/>
            <person name="Pires J.C."/>
            <person name="Paterson A.H."/>
            <person name="Chalhoub B."/>
            <person name="Wang B."/>
            <person name="Hayward A."/>
            <person name="Sharpe A.G."/>
            <person name="Park B.S."/>
            <person name="Weisshaar B."/>
            <person name="Liu B."/>
            <person name="Li B."/>
            <person name="Liu B."/>
            <person name="Tong C."/>
            <person name="Song C."/>
            <person name="Duran C."/>
            <person name="Peng C."/>
            <person name="Geng C."/>
            <person name="Koh C."/>
            <person name="Lin C."/>
            <person name="Edwards D."/>
            <person name="Mu D."/>
            <person name="Shen D."/>
            <person name="Soumpourou E."/>
            <person name="Li F."/>
            <person name="Fraser F."/>
            <person name="Conant G."/>
            <person name="Lassalle G."/>
            <person name="King G.J."/>
            <person name="Bonnema G."/>
            <person name="Tang H."/>
            <person name="Wang H."/>
            <person name="Belcram H."/>
            <person name="Zhou H."/>
            <person name="Hirakawa H."/>
            <person name="Abe H."/>
            <person name="Guo H."/>
            <person name="Wang H."/>
            <person name="Jin H."/>
            <person name="Parkin I.A."/>
            <person name="Batley J."/>
            <person name="Kim J.S."/>
            <person name="Just J."/>
            <person name="Li J."/>
            <person name="Xu J."/>
            <person name="Deng J."/>
            <person name="Kim J.A."/>
            <person name="Li J."/>
            <person name="Yu J."/>
            <person name="Meng J."/>
            <person name="Wang J."/>
            <person name="Min J."/>
            <person name="Poulain J."/>
            <person name="Wang J."/>
            <person name="Hatakeyama K."/>
            <person name="Wu K."/>
            <person name="Wang L."/>
            <person name="Fang L."/>
            <person name="Trick M."/>
            <person name="Links M.G."/>
            <person name="Zhao M."/>
            <person name="Jin M."/>
            <person name="Ramchiary N."/>
            <person name="Drou N."/>
            <person name="Berkman P.J."/>
            <person name="Cai Q."/>
            <person name="Huang Q."/>
            <person name="Li R."/>
            <person name="Tabata S."/>
            <person name="Cheng S."/>
            <person name="Zhang S."/>
            <person name="Zhang S."/>
            <person name="Huang S."/>
            <person name="Sato S."/>
            <person name="Sun S."/>
            <person name="Kwon S.J."/>
            <person name="Choi S.R."/>
            <person name="Lee T.H."/>
            <person name="Fan W."/>
            <person name="Zhao X."/>
            <person name="Tan X."/>
            <person name="Xu X."/>
            <person name="Wang Y."/>
            <person name="Qiu Y."/>
            <person name="Yin Y."/>
            <person name="Li Y."/>
            <person name="Du Y."/>
            <person name="Liao Y."/>
            <person name="Lim Y."/>
            <person name="Narusaka Y."/>
            <person name="Wang Y."/>
            <person name="Wang Z."/>
            <person name="Li Z."/>
            <person name="Wang Z."/>
            <person name="Xiong Z."/>
            <person name="Zhang Z."/>
        </authorList>
    </citation>
    <scope>NUCLEOTIDE SEQUENCE [LARGE SCALE GENOMIC DNA]</scope>
    <source>
        <strain evidence="5">cv. Chiifu-401-42</strain>
    </source>
</reference>
<dbReference type="STRING" id="51351.M4DEI0"/>
<organism evidence="4 5">
    <name type="scientific">Brassica campestris</name>
    <name type="common">Field mustard</name>
    <dbReference type="NCBI Taxonomy" id="3711"/>
    <lineage>
        <taxon>Eukaryota</taxon>
        <taxon>Viridiplantae</taxon>
        <taxon>Streptophyta</taxon>
        <taxon>Embryophyta</taxon>
        <taxon>Tracheophyta</taxon>
        <taxon>Spermatophyta</taxon>
        <taxon>Magnoliopsida</taxon>
        <taxon>eudicotyledons</taxon>
        <taxon>Gunneridae</taxon>
        <taxon>Pentapetalae</taxon>
        <taxon>rosids</taxon>
        <taxon>malvids</taxon>
        <taxon>Brassicales</taxon>
        <taxon>Brassicaceae</taxon>
        <taxon>Brassiceae</taxon>
        <taxon>Brassica</taxon>
    </lineage>
</organism>
<dbReference type="InterPro" id="IPR044821">
    <property type="entry name" value="At1g28695/At4g15970-like"/>
</dbReference>
<dbReference type="Proteomes" id="UP000011750">
    <property type="component" value="Chromosome A07"/>
</dbReference>
<evidence type="ECO:0000313" key="5">
    <source>
        <dbReference type="Proteomes" id="UP000011750"/>
    </source>
</evidence>
<accession>M4DEI0</accession>
<feature type="coiled-coil region" evidence="1">
    <location>
        <begin position="204"/>
        <end position="277"/>
    </location>
</feature>
<dbReference type="PANTHER" id="PTHR46038">
    <property type="entry name" value="EXPRESSED PROTEIN-RELATED"/>
    <property type="match status" value="1"/>
</dbReference>
<dbReference type="HOGENOM" id="CLU_386557_0_0_1"/>
<keyword evidence="5" id="KW-1185">Reference proteome</keyword>
<proteinExistence type="predicted"/>
<evidence type="ECO:0000259" key="2">
    <source>
        <dbReference type="Pfam" id="PF03407"/>
    </source>
</evidence>
<feature type="domain" description="Nucleotide-diphospho-sugar transferase" evidence="2">
    <location>
        <begin position="141"/>
        <end position="209"/>
    </location>
</feature>
<dbReference type="AlphaFoldDB" id="M4DEI0"/>
<keyword evidence="1" id="KW-0175">Coiled coil</keyword>
<gene>
    <name evidence="3" type="ORF">BRAA07T28746Z</name>
</gene>
<dbReference type="InParanoid" id="M4DEI0"/>
<reference evidence="4" key="4">
    <citation type="submission" date="2023-03" db="UniProtKB">
        <authorList>
            <consortium name="EnsemblPlants"/>
        </authorList>
    </citation>
    <scope>IDENTIFICATION</scope>
    <source>
        <strain evidence="4">cv. Chiifu-401-42</strain>
    </source>
</reference>
<dbReference type="Pfam" id="PF03407">
    <property type="entry name" value="Nucleotid_trans"/>
    <property type="match status" value="2"/>
</dbReference>
<feature type="coiled-coil region" evidence="1">
    <location>
        <begin position="371"/>
        <end position="405"/>
    </location>
</feature>
<sequence length="636" mass="73672">MATGSGHVKVGDRESQTQKQRHLHQLIDVRKTVYFFTFTVFLSPLIYHSASRITVLPLPQLSNIFAFQPLLIAAKDNTDKLEAEDGRDLARILRESSMIENKTVIVVMMNQAWAEPNSSFDVFFEGFHAGEGTEKLLRHVVVDMDTIWLRDPFPRLLAEVDFQVAGDYYNFNGNSSDLRNGANGGFNFVVSNCRTIAFYSYWYASRLRTDLEKSEQLLETAEELLSKVEKEAKKLKTELETVKEEKKHSLKREQMLSEEKNKILSELERSKEEEEKSEIAMQSLASALHQEASKLKETLLSLGCQDYETHIEDLKLVIKSTNLKYEKTLHEVEITKKQFESSMVDWEMREAGLVNHVKKFDEEVSSMGKEMNRLGNLVKRAMEEAAAALKKESEMKDDLKDVEDEGQFEAEDSKNLERILREASMAEKTVIVTMMNQAYADLNSTFDVFLEGFQVGDGTEKLLRHVLVDMDTVWLRDPFPRLIPDVDFQIACDRFNGNSSDTRNYADGGFKFVVANHRTIEFYNYWYESRLRYPGNNEQDVINKIKGNKYLNKIGLKMRFLDTTHVGNFCQRNWDITKVCVMHGNCCIGQDNKIKDLRQVLDDWTAYFSNGDRAREFRQPMNCWRSLRRQYNKERG</sequence>
<reference evidence="3" key="3">
    <citation type="submission" date="2018-11" db="EMBL/GenBank/DDBJ databases">
        <authorList>
            <consortium name="Genoscope - CEA"/>
            <person name="William W."/>
        </authorList>
    </citation>
    <scope>NUCLEOTIDE SEQUENCE</scope>
</reference>
<accession>A0A3P6B8S9</accession>
<evidence type="ECO:0000256" key="1">
    <source>
        <dbReference type="SAM" id="Coils"/>
    </source>
</evidence>
<dbReference type="Gramene" id="Bra014901.1">
    <property type="protein sequence ID" value="Bra014901.1-P"/>
    <property type="gene ID" value="Bra014901"/>
</dbReference>
<dbReference type="EnsemblPlants" id="Bra014901.1">
    <property type="protein sequence ID" value="Bra014901.1-P"/>
    <property type="gene ID" value="Bra014901"/>
</dbReference>
<feature type="domain" description="Nucleotide-diphospho-sugar transferase" evidence="2">
    <location>
        <begin position="466"/>
        <end position="597"/>
    </location>
</feature>
<evidence type="ECO:0000313" key="3">
    <source>
        <dbReference type="EMBL" id="VDC96883.1"/>
    </source>
</evidence>
<name>M4DEI0_BRACM</name>